<dbReference type="GO" id="GO:0005524">
    <property type="term" value="F:ATP binding"/>
    <property type="evidence" value="ECO:0007669"/>
    <property type="project" value="UniProtKB-KW"/>
</dbReference>
<reference evidence="3" key="1">
    <citation type="journal article" date="2019" name="Int. J. Syst. Evol. Microbiol.">
        <title>The Global Catalogue of Microorganisms (GCM) 10K type strain sequencing project: providing services to taxonomists for standard genome sequencing and annotation.</title>
        <authorList>
            <consortium name="The Broad Institute Genomics Platform"/>
            <consortium name="The Broad Institute Genome Sequencing Center for Infectious Disease"/>
            <person name="Wu L."/>
            <person name="Ma J."/>
        </authorList>
    </citation>
    <scope>NUCLEOTIDE SEQUENCE [LARGE SCALE GENOMIC DNA]</scope>
    <source>
        <strain evidence="3">CCUG 61948</strain>
    </source>
</reference>
<dbReference type="InterPro" id="IPR027417">
    <property type="entry name" value="P-loop_NTPase"/>
</dbReference>
<dbReference type="PANTHER" id="PTHR42990">
    <property type="entry name" value="ATPASE"/>
    <property type="match status" value="1"/>
</dbReference>
<evidence type="ECO:0000313" key="2">
    <source>
        <dbReference type="EMBL" id="MFD0799581.1"/>
    </source>
</evidence>
<feature type="domain" description="AAA" evidence="1">
    <location>
        <begin position="30"/>
        <end position="152"/>
    </location>
</feature>
<dbReference type="EMBL" id="JBHTHY010000027">
    <property type="protein sequence ID" value="MFD0799581.1"/>
    <property type="molecule type" value="Genomic_DNA"/>
</dbReference>
<organism evidence="2 3">
    <name type="scientific">Maribacter chungangensis</name>
    <dbReference type="NCBI Taxonomy" id="1069117"/>
    <lineage>
        <taxon>Bacteria</taxon>
        <taxon>Pseudomonadati</taxon>
        <taxon>Bacteroidota</taxon>
        <taxon>Flavobacteriia</taxon>
        <taxon>Flavobacteriales</taxon>
        <taxon>Flavobacteriaceae</taxon>
        <taxon>Maribacter</taxon>
    </lineage>
</organism>
<dbReference type="InterPro" id="IPR041682">
    <property type="entry name" value="AAA_14"/>
</dbReference>
<comment type="caution">
    <text evidence="2">The sequence shown here is derived from an EMBL/GenBank/DDBJ whole genome shotgun (WGS) entry which is preliminary data.</text>
</comment>
<dbReference type="SUPFAM" id="SSF52540">
    <property type="entry name" value="P-loop containing nucleoside triphosphate hydrolases"/>
    <property type="match status" value="1"/>
</dbReference>
<dbReference type="RefSeq" id="WP_379936571.1">
    <property type="nucleotide sequence ID" value="NZ_JBHTHY010000027.1"/>
</dbReference>
<sequence>METLFDLQEQLLEQVDTRYRYLLKKIDWNERLIAIKGARGTGKTTMLLQYIKFELGTAYTPLYVSLDNLYFSDNNLVSLAQEFVLHGGTHLFLDEVHKYPNWSRELKLIYDQFPRLRTVFTSSSMLEIYKGESDLSRRAVNYHLKELSFREFVLFEKGIELPNFEFDQLLKDHNKIAKIVKKDLGNPLKDFRNFLNYGSYPYFLQGQNGYLQKLLRTINLIIEVDVNAVENIPYSDSLKIKRLLVAIAQSVPFTPNISKLSERLGISREFLINSIKLLNRADLVMELFKPDKGIGQFTKPQKLYLNNTNLIRALSKNVNEIGTMRETFYANMFKNLNNHEIHLAGKGDFLIDRKYIFEIGEKGKSTRQIKGLDNAYVVRDDIELGSLNVIPLYLFGLLY</sequence>
<name>A0ABW3B9J2_9FLAO</name>
<protein>
    <submittedName>
        <fullName evidence="2">ATP-binding protein</fullName>
    </submittedName>
</protein>
<accession>A0ABW3B9J2</accession>
<keyword evidence="2" id="KW-0547">Nucleotide-binding</keyword>
<gene>
    <name evidence="2" type="ORF">ACFQZJ_19075</name>
</gene>
<proteinExistence type="predicted"/>
<evidence type="ECO:0000259" key="1">
    <source>
        <dbReference type="Pfam" id="PF13173"/>
    </source>
</evidence>
<evidence type="ECO:0000313" key="3">
    <source>
        <dbReference type="Proteomes" id="UP001597012"/>
    </source>
</evidence>
<dbReference type="Proteomes" id="UP001597012">
    <property type="component" value="Unassembled WGS sequence"/>
</dbReference>
<dbReference type="PANTHER" id="PTHR42990:SF1">
    <property type="entry name" value="AAA+ ATPASE DOMAIN-CONTAINING PROTEIN"/>
    <property type="match status" value="1"/>
</dbReference>
<dbReference type="Pfam" id="PF13173">
    <property type="entry name" value="AAA_14"/>
    <property type="match status" value="1"/>
</dbReference>
<keyword evidence="3" id="KW-1185">Reference proteome</keyword>
<keyword evidence="2" id="KW-0067">ATP-binding</keyword>